<organism evidence="8 9">
    <name type="scientific">Cricetulus griseus</name>
    <name type="common">Chinese hamster</name>
    <name type="synonym">Cricetulus barabensis griseus</name>
    <dbReference type="NCBI Taxonomy" id="10029"/>
    <lineage>
        <taxon>Eukaryota</taxon>
        <taxon>Metazoa</taxon>
        <taxon>Chordata</taxon>
        <taxon>Craniata</taxon>
        <taxon>Vertebrata</taxon>
        <taxon>Euteleostomi</taxon>
        <taxon>Mammalia</taxon>
        <taxon>Eutheria</taxon>
        <taxon>Euarchontoglires</taxon>
        <taxon>Glires</taxon>
        <taxon>Rodentia</taxon>
        <taxon>Myomorpha</taxon>
        <taxon>Muroidea</taxon>
        <taxon>Cricetidae</taxon>
        <taxon>Cricetinae</taxon>
        <taxon>Cricetulus</taxon>
    </lineage>
</organism>
<dbReference type="InterPro" id="IPR036322">
    <property type="entry name" value="WD40_repeat_dom_sf"/>
</dbReference>
<feature type="domain" description="RAVE complex protein Rav1 C-terminal" evidence="7">
    <location>
        <begin position="1494"/>
        <end position="1904"/>
    </location>
</feature>
<dbReference type="Pfam" id="PF12234">
    <property type="entry name" value="Rav1p_C"/>
    <property type="match status" value="2"/>
</dbReference>
<evidence type="ECO:0000256" key="4">
    <source>
        <dbReference type="PROSITE-ProRule" id="PRU00221"/>
    </source>
</evidence>
<dbReference type="GeneID" id="100753187"/>
<protein>
    <submittedName>
        <fullName evidence="9">DmX-like protein 2 isoform X3</fullName>
    </submittedName>
</protein>
<dbReference type="InterPro" id="IPR015943">
    <property type="entry name" value="WD40/YVTN_repeat-like_dom_sf"/>
</dbReference>
<feature type="compositionally biased region" description="Basic and acidic residues" evidence="6">
    <location>
        <begin position="2000"/>
        <end position="2013"/>
    </location>
</feature>
<feature type="region of interest" description="Disordered" evidence="6">
    <location>
        <begin position="418"/>
        <end position="483"/>
    </location>
</feature>
<dbReference type="SMART" id="SM00320">
    <property type="entry name" value="WD40"/>
    <property type="match status" value="12"/>
</dbReference>
<feature type="compositionally biased region" description="Basic and acidic residues" evidence="6">
    <location>
        <begin position="435"/>
        <end position="474"/>
    </location>
</feature>
<feature type="region of interest" description="Disordered" evidence="6">
    <location>
        <begin position="939"/>
        <end position="958"/>
    </location>
</feature>
<feature type="repeat" description="WD" evidence="4">
    <location>
        <begin position="2819"/>
        <end position="2860"/>
    </location>
</feature>
<dbReference type="FunFam" id="2.130.10.10:FF:000254">
    <property type="entry name" value="dmX-like protein 2 isoform X2"/>
    <property type="match status" value="1"/>
</dbReference>
<feature type="repeat" description="WD" evidence="4">
    <location>
        <begin position="2861"/>
        <end position="2902"/>
    </location>
</feature>
<keyword evidence="3" id="KW-0677">Repeat</keyword>
<evidence type="ECO:0000256" key="6">
    <source>
        <dbReference type="SAM" id="MobiDB-lite"/>
    </source>
</evidence>
<feature type="region of interest" description="Disordered" evidence="6">
    <location>
        <begin position="1924"/>
        <end position="1951"/>
    </location>
</feature>
<dbReference type="RefSeq" id="XP_035300282.1">
    <property type="nucleotide sequence ID" value="XM_035444391.1"/>
</dbReference>
<proteinExistence type="predicted"/>
<evidence type="ECO:0000256" key="3">
    <source>
        <dbReference type="ARBA" id="ARBA00022737"/>
    </source>
</evidence>
<dbReference type="InterPro" id="IPR052208">
    <property type="entry name" value="DmX-like/RAVE_component"/>
</dbReference>
<feature type="coiled-coil region" evidence="5">
    <location>
        <begin position="2121"/>
        <end position="2148"/>
    </location>
</feature>
<dbReference type="PANTHER" id="PTHR13950">
    <property type="entry name" value="RABCONNECTIN-RELATED"/>
    <property type="match status" value="1"/>
</dbReference>
<feature type="compositionally biased region" description="Low complexity" evidence="6">
    <location>
        <begin position="947"/>
        <end position="958"/>
    </location>
</feature>
<dbReference type="FunFam" id="2.130.10.10:FF:000150">
    <property type="entry name" value="Dmx-like 2, isoform CRA_c"/>
    <property type="match status" value="1"/>
</dbReference>
<sequence length="2959" mass="330866">MHLHQVLTGAVNPGDNCYSVGSVGDVPFTAYGSGCDIVILASDFECVQIIPGAKHGNIQVSCVECSNQHGRVAASYGNAVCIFEPLGINSHKRNSQLKCQWLKTGQFFLSSVTYNLAWDPQDNRLLTATDAIQLWAPPGSDILEEEEEVDNKIPPVLNDWKCIWQCKTSVSVHLMEWSPDGEYFATAGKDDCLLKVWYPMTGWKSSIIPQDHHEVKRRQASTQFSFVYLAHPRAVTGFSWRKTSKYMPRGSVCNVLLTSCHDGVCRLWAETLLPEDCLLGEQICETTTSSITSNLSHAGKHKDRIQHALETIHHLKNLRKGQRRSSVLVTHTELMPDKTATHEVQRHISHHANALCHFHIAASINPATDIPNVLVGTAFNIDDVNGGFVVHWLNNKEFHFTSSAEIFMHQLRKLSEKQLEHESDDANREDEEGSQEERERGLHMRLDHELSLDRESEAGTGSSEHEDGEREGSPRTHPGHSIAVPLPTVLLDRKIETLLTEWNKNPDMLFTIHPVDGTFLVWHVKYLDEYNPGIFRQVQVSFSSRIPVAFPSGDANSLSKNIMMYACVNATKDSYHTSSHQELMSVDSSHGSQPHSRLHSTDMNILAPTVMMVSKHIDGSLNQWAVTFADKSAFTTVLTVSHKFRYCGHRFHLNDLACHSVLPLLLTSSHHNALLTPESDCQWDSDSKVNRLIDPVKHTKESLKQPLRNAATRTFHDPNAIYSELILWRVDPIGPLSYTGGVSELARINSLHTSAFSNVAWLPTLIPSYCLGTYCNSASACFVASDGKNLRLYQAVVDARKLLDELSDPEASKLIGEVFNIVSQQSTARPGCIIELDAITDQCGSNTQLLHVFQEDFIIGYKPHKDDTEKKKKETEIFFQPSQGYRPPPFSEKFFLVVIEKDSNNNSVLHMWHLHLKSVQACLAKVTEGISTDNLLSVPGQKKVDSSPETSPSVSSMPHSLSIANLQTASKLILSSRLVYSQPLDLPEAVEVIRATPSAGHLSSSSIYPVCLAPYLVVTTCSDNKVRFWKCCMETNTLCSISDEKETYHWRRWPLMNDEGEDNSSTVSIVGRPVAVSCSYTGRLAVAYKQPVHHNGFISKEFSMHVCIFECESTGGSEWVLEQTIHLDDLVKVGSVLDSRVSVDSNLFVYSKSDAFLSKDRYLIPNIKHLVHLDWVSKEDGSHILTVGVGANIFMYGRLSGIVTDQTNSKDGGVAVITLPLGGSIKQGVRSRWVLLRSIDLVSSVDGTPSLPVSLSWVRDGILVVGMDCEMHVYAQWKHSVKFGDIEADSPVEETVIQDHSTFKSTMLPRKSIVEGATITDDVFGSPTVVQDGGLFEAAHALSPTLPQYHPTQLLELMDLGKVRRAKAILSHLVKCIAGEVAIVRDPDAGEGTKRHLSRTISVSGSTAKDTVTIGKDGARDYTEIDSIPPLPLHALLAADQDTSYRISEESTKKPQSYEAHIESQPGDQYSELFQVQEITTDDIDLEPEKRENKSKVINLSQYGPAYFGQEHARVLSSHLMHSSLPGLTRLEQMFLVALADTVATTSTELDENRDKYSGRDTLDECGLRYLLAMRLHTCLLTSLPPLYRAQLLHQGVSTCHFAWAFHSEAEEELINMIPAIQRGDPQWSELRAMGIGWWVRNVNTLRRCIEKVAKASFQRNNDALDAALFYLSMKKKAVVWGLFRSQHDEKMTTFFSHNFNEDRWRKAALKNAFSLLGKQRFEQSAAFFLLAGSLKDAIEVCLEKMEDIQLAMVIARLFESEFETSSTYISILNQKILGREKDGSEFNCKRLHADPFLRSLAYWVMKDYTRALDTLLEQTPKEDDEQQVIIKSCNPVVFSFYNYLRTHPLLIRRNLASPEGTLATLGLKTEKNIADKINLIERKLFFTTANAHFKVGCPVLALEVLSKIPKVTKMSSLTAKKDPLDFTSERMENGPSKSGALNDGSGSSGAAWSAKASSQFDWSQPIVTVDEEPLQLDWGEDHDSALEEDDTGGLVMKSTDVKKDGQDHKASDHSALLTPQEEDCVLGDSEVDVIAEQLKFRACLKILMTELRTLATGYEVDGGKLRFQLYNWLEKEIAALHEICNHESVIKEYSSKTYSKVESELLDHEEMVDKPDIGSYERHQIERRRLQAKREHAERRKLWLQKNQDLLRVFLSYCSLHGAQGGGLASVRMELKFLLQESQQETTVKQLQSPLPLPTTLPLLSASIASTKTVIANPVLYLNNHIHDILYTIVQMKTPPHPNVEDMKVHTLHSLAASLSASIYQALCDSHSYSQTEGNQFTGMAYQGLLLSDRRRLRTESIEEHATPNSAPAQWPGVSSLINLLSSAQDEDQPKLNVLLCEAVVAVYLSLLIHALATNSSNELFRLAAHPLNNRMWAAVFGGGVKLVVKPRRQSESIAAPPVPSEDIDKHRRRFNMRMLVPGRPVKDATPPPVPAERPSYKEKFISPELSMWDYFIAKPFLPLSDSGVIYDSDESVHSDDEEDDAFFSDTQIQEHQDPNSYRSRDASALPVKRLWHFLVKQEVLQETFIRYIFTKKRKQSESVEEHVEHVKHNYVAEECPIKVEADLGYPGGKAKVIHKESDMIMAFSINKANSNEIVLASTHDVQELDVTSLLACQSYIWIGEEYDRESKSSDDIDYRGSTTTLYQPGAASHSTSQVHPPPSLPWLGSGQTSTGATVLMKRNLHNVKRMTSHPVHQYYLTGAQDGSVRMFEWTRPQQLVCFRQAGNARVTRLYFNSQGNKCGVADGEGFLSIWQVNQTASNPKPYMSWQCHSKATSDFAFITSSSLVATSGQSNDNRNVCFWDTLISPGNSLIHGFTCHDHGATVLQYAPKQQLLISGGRKGYICIFDIRQRQLLHTFQAHDSAIKALALDPCEEYFTTGSAEGNIKVWRLTGHGLIHSFKNEHAKQSIFRNIGAGVMQIDISQDNRLFSCGADGTLKTRVLPSAFNIPNRILDIL</sequence>
<dbReference type="CTD" id="23312"/>
<keyword evidence="8" id="KW-1185">Reference proteome</keyword>
<keyword evidence="1" id="KW-0597">Phosphoprotein</keyword>
<dbReference type="Gene3D" id="2.130.10.10">
    <property type="entry name" value="YVTN repeat-like/Quinoprotein amine dehydrogenase"/>
    <property type="match status" value="2"/>
</dbReference>
<gene>
    <name evidence="9" type="primary">Dmxl2</name>
</gene>
<dbReference type="SUPFAM" id="SSF50978">
    <property type="entry name" value="WD40 repeat-like"/>
    <property type="match status" value="2"/>
</dbReference>
<reference evidence="9" key="3">
    <citation type="submission" date="2025-08" db="UniProtKB">
        <authorList>
            <consortium name="RefSeq"/>
        </authorList>
    </citation>
    <scope>IDENTIFICATION</scope>
    <source>
        <strain evidence="9">17A/GY</strain>
        <tissue evidence="9">Liver</tissue>
    </source>
</reference>
<evidence type="ECO:0000313" key="8">
    <source>
        <dbReference type="Proteomes" id="UP001108280"/>
    </source>
</evidence>
<dbReference type="PROSITE" id="PS50294">
    <property type="entry name" value="WD_REPEATS_REGION"/>
    <property type="match status" value="1"/>
</dbReference>
<feature type="region of interest" description="Disordered" evidence="6">
    <location>
        <begin position="1984"/>
        <end position="2013"/>
    </location>
</feature>
<reference evidence="8" key="1">
    <citation type="journal article" date="2018" name="Biotechnol. Bioeng.">
        <title>A reference genome of the Chinese hamster based on a hybrid assembly strategy.</title>
        <authorList>
            <person name="Rupp O."/>
            <person name="MacDonald M.L."/>
            <person name="Li S."/>
            <person name="Dhiman H."/>
            <person name="Polson S."/>
            <person name="Griep S."/>
            <person name="Heffner K."/>
            <person name="Hernandez I."/>
            <person name="Brinkrolf K."/>
            <person name="Jadhav V."/>
            <person name="Samoudi M."/>
            <person name="Hao H."/>
            <person name="Kingham B."/>
            <person name="Goesmann A."/>
            <person name="Betenbaugh M.J."/>
            <person name="Lewis N.E."/>
            <person name="Borth N."/>
            <person name="Lee K.H."/>
        </authorList>
    </citation>
    <scope>NUCLEOTIDE SEQUENCE [LARGE SCALE GENOMIC DNA]</scope>
    <source>
        <strain evidence="8">17A/GY</strain>
    </source>
</reference>
<dbReference type="GO" id="GO:0007035">
    <property type="term" value="P:vacuolar acidification"/>
    <property type="evidence" value="ECO:0007669"/>
    <property type="project" value="TreeGrafter"/>
</dbReference>
<evidence type="ECO:0000256" key="1">
    <source>
        <dbReference type="ARBA" id="ARBA00022553"/>
    </source>
</evidence>
<keyword evidence="5" id="KW-0175">Coiled coil</keyword>
<evidence type="ECO:0000313" key="9">
    <source>
        <dbReference type="RefSeq" id="XP_035300282.1"/>
    </source>
</evidence>
<accession>A0A9J7GYA5</accession>
<name>A0A9J7GYA5_CRIGR</name>
<dbReference type="InterPro" id="IPR022033">
    <property type="entry name" value="Rav1p_C"/>
</dbReference>
<feature type="domain" description="RAVE complex protein Rav1 C-terminal" evidence="7">
    <location>
        <begin position="1145"/>
        <end position="1378"/>
    </location>
</feature>
<reference evidence="8" key="2">
    <citation type="journal article" date="2020" name="Biotechnol. Bioeng.">
        <title>Chromosome-scale scaffolds for the Chinese hamster reference genome assembly to facilitate the study of the CHO epigenome.</title>
        <authorList>
            <person name="Hilliard W."/>
            <person name="MacDonald M."/>
            <person name="Lee K.H."/>
        </authorList>
    </citation>
    <scope>NUCLEOTIDE SEQUENCE [LARGE SCALE GENOMIC DNA]</scope>
    <source>
        <strain evidence="8">17A/GY</strain>
    </source>
</reference>
<feature type="compositionally biased region" description="Basic and acidic residues" evidence="6">
    <location>
        <begin position="1924"/>
        <end position="1933"/>
    </location>
</feature>
<keyword evidence="2 4" id="KW-0853">WD repeat</keyword>
<evidence type="ECO:0000259" key="7">
    <source>
        <dbReference type="Pfam" id="PF12234"/>
    </source>
</evidence>
<dbReference type="PROSITE" id="PS50082">
    <property type="entry name" value="WD_REPEATS_2"/>
    <property type="match status" value="2"/>
</dbReference>
<dbReference type="PANTHER" id="PTHR13950:SF13">
    <property type="entry name" value="DMX-LIKE PROTEIN 2"/>
    <property type="match status" value="1"/>
</dbReference>
<evidence type="ECO:0000256" key="5">
    <source>
        <dbReference type="SAM" id="Coils"/>
    </source>
</evidence>
<dbReference type="Pfam" id="PF00400">
    <property type="entry name" value="WD40"/>
    <property type="match status" value="2"/>
</dbReference>
<dbReference type="Proteomes" id="UP001108280">
    <property type="component" value="Chromosome 4"/>
</dbReference>
<dbReference type="GO" id="GO:0043291">
    <property type="term" value="C:RAVE complex"/>
    <property type="evidence" value="ECO:0007669"/>
    <property type="project" value="TreeGrafter"/>
</dbReference>
<dbReference type="InterPro" id="IPR001680">
    <property type="entry name" value="WD40_rpt"/>
</dbReference>
<evidence type="ECO:0000256" key="2">
    <source>
        <dbReference type="ARBA" id="ARBA00022574"/>
    </source>
</evidence>